<dbReference type="Proteomes" id="UP000269352">
    <property type="component" value="Unassembled WGS sequence"/>
</dbReference>
<dbReference type="EMBL" id="BGZN01000006">
    <property type="protein sequence ID" value="GBR73159.1"/>
    <property type="molecule type" value="Genomic_DNA"/>
</dbReference>
<comment type="caution">
    <text evidence="1">The sequence shown here is derived from an EMBL/GenBank/DDBJ whole genome shotgun (WGS) entry which is preliminary data.</text>
</comment>
<evidence type="ECO:0000313" key="1">
    <source>
        <dbReference type="EMBL" id="GBR73159.1"/>
    </source>
</evidence>
<organism evidence="1 2">
    <name type="scientific">Termititenax aidoneus</name>
    <dbReference type="NCBI Taxonomy" id="2218524"/>
    <lineage>
        <taxon>Bacteria</taxon>
        <taxon>Bacillati</taxon>
        <taxon>Candidatus Margulisiibacteriota</taxon>
        <taxon>Candidatus Termititenacia</taxon>
        <taxon>Candidatus Termititenacales</taxon>
        <taxon>Candidatus Termititenacaceae</taxon>
        <taxon>Candidatus Termititenax</taxon>
    </lineage>
</organism>
<dbReference type="AlphaFoldDB" id="A0A388T9E4"/>
<sequence length="200" mass="21640">MVVAITGTPIYWIISVAGVSVFLLTEGGQKIQTEAGNALLADNTISPPDWLVKVIQARWYLGDPPANQFIYSTAYPDEANEGNIYTNGDGNYYRKTADQWVLQPVQFGDGYIRVFTDSGIPSLNVAINNIDQLIARINPADYITSGNAGGQSVSFPSLKDVSDFFAAKKKALQDMAAQQQGLSGVTFLHARRPAVGGSYE</sequence>
<keyword evidence="2" id="KW-1185">Reference proteome</keyword>
<evidence type="ECO:0000313" key="2">
    <source>
        <dbReference type="Proteomes" id="UP000269352"/>
    </source>
</evidence>
<name>A0A388T9E4_TERA1</name>
<reference evidence="1 2" key="1">
    <citation type="journal article" date="2019" name="ISME J.">
        <title>Genome analyses of uncultured TG2/ZB3 bacteria in 'Margulisbacteria' specifically attached to ectosymbiotic spirochetes of protists in the termite gut.</title>
        <authorList>
            <person name="Utami Y.D."/>
            <person name="Kuwahara H."/>
            <person name="Igai K."/>
            <person name="Murakami T."/>
            <person name="Sugaya K."/>
            <person name="Morikawa T."/>
            <person name="Nagura Y."/>
            <person name="Yuki M."/>
            <person name="Deevong P."/>
            <person name="Inoue T."/>
            <person name="Kihara K."/>
            <person name="Lo N."/>
            <person name="Yamada A."/>
            <person name="Ohkuma M."/>
            <person name="Hongoh Y."/>
        </authorList>
    </citation>
    <scope>NUCLEOTIDE SEQUENCE [LARGE SCALE GENOMIC DNA]</scope>
    <source>
        <strain evidence="1">NkOx7-01</strain>
    </source>
</reference>
<gene>
    <name evidence="1" type="ORF">NO1_0589</name>
</gene>
<accession>A0A388T9E4</accession>
<proteinExistence type="predicted"/>
<protein>
    <submittedName>
        <fullName evidence="1">Uncharacterized protein</fullName>
    </submittedName>
</protein>